<dbReference type="AlphaFoldDB" id="M2SUT3"/>
<evidence type="ECO:0000313" key="3">
    <source>
        <dbReference type="Proteomes" id="UP000016934"/>
    </source>
</evidence>
<dbReference type="GeneID" id="19135323"/>
<dbReference type="EMBL" id="KB445641">
    <property type="protein sequence ID" value="EMD66045.1"/>
    <property type="molecule type" value="Genomic_DNA"/>
</dbReference>
<dbReference type="OrthoDB" id="3692884at2759"/>
<dbReference type="KEGG" id="bsc:COCSADRAFT_159610"/>
<organism evidence="2 3">
    <name type="scientific">Cochliobolus sativus (strain ND90Pr / ATCC 201652)</name>
    <name type="common">Common root rot and spot blotch fungus</name>
    <name type="synonym">Bipolaris sorokiniana</name>
    <dbReference type="NCBI Taxonomy" id="665912"/>
    <lineage>
        <taxon>Eukaryota</taxon>
        <taxon>Fungi</taxon>
        <taxon>Dikarya</taxon>
        <taxon>Ascomycota</taxon>
        <taxon>Pezizomycotina</taxon>
        <taxon>Dothideomycetes</taxon>
        <taxon>Pleosporomycetidae</taxon>
        <taxon>Pleosporales</taxon>
        <taxon>Pleosporineae</taxon>
        <taxon>Pleosporaceae</taxon>
        <taxon>Bipolaris</taxon>
    </lineage>
</organism>
<name>M2SUT3_COCSN</name>
<dbReference type="Proteomes" id="UP000016934">
    <property type="component" value="Unassembled WGS sequence"/>
</dbReference>
<keyword evidence="3" id="KW-1185">Reference proteome</keyword>
<dbReference type="EMBL" id="KB445641">
    <property type="protein sequence ID" value="EMD66039.1"/>
    <property type="molecule type" value="Genomic_DNA"/>
</dbReference>
<proteinExistence type="predicted"/>
<reference evidence="3" key="3">
    <citation type="journal article" date="2013" name="PLoS Genet.">
        <title>Comparative genome structure, secondary metabolite, and effector coding capacity across Cochliobolus pathogens.</title>
        <authorList>
            <person name="Condon B.J."/>
            <person name="Leng Y."/>
            <person name="Wu D."/>
            <person name="Bushley K.E."/>
            <person name="Ohm R.A."/>
            <person name="Otillar R."/>
            <person name="Martin J."/>
            <person name="Schackwitz W."/>
            <person name="Grimwood J."/>
            <person name="MohdZainudin N."/>
            <person name="Xue C."/>
            <person name="Wang R."/>
            <person name="Manning V.A."/>
            <person name="Dhillon B."/>
            <person name="Tu Z.J."/>
            <person name="Steffenson B.J."/>
            <person name="Salamov A."/>
            <person name="Sun H."/>
            <person name="Lowry S."/>
            <person name="LaButti K."/>
            <person name="Han J."/>
            <person name="Copeland A."/>
            <person name="Lindquist E."/>
            <person name="Barry K."/>
            <person name="Schmutz J."/>
            <person name="Baker S.E."/>
            <person name="Ciuffetti L.M."/>
            <person name="Grigoriev I.V."/>
            <person name="Zhong S."/>
            <person name="Turgeon B.G."/>
        </authorList>
    </citation>
    <scope>NUCLEOTIDE SEQUENCE [LARGE SCALE GENOMIC DNA]</scope>
    <source>
        <strain evidence="3">ND90Pr / ATCC 201652</strain>
    </source>
</reference>
<dbReference type="KEGG" id="bsc:COCSADRAFT_25598"/>
<sequence>MAAATSRLPTHGPNQEYRCNKHKTPRYYQLEWKHLTMPVENVKTAITSGLQYDLYGVVAHEHILSLEDAVLLPYNGLCWDKCSKTYFERSLCILVDAGVINNCTTSCQKINLSIQLGGHRPDVDSFRASGLQFYDEDGVALEDKETVFDRVYRMQEQLETWNGEMFGEPVVK</sequence>
<reference evidence="2" key="2">
    <citation type="submission" date="2012-05" db="EMBL/GenBank/DDBJ databases">
        <title>Comparative genome structure, secondary metabolite and effector coding capacity across Cochliobolus pathogens.</title>
        <authorList>
            <consortium name="US DOE Joint Genome Institute (JGI-PGF)"/>
            <person name="Condon B.J."/>
            <person name="Leng Y."/>
            <person name="Wu D."/>
            <person name="Bushley K.E."/>
            <person name="Ohm R.A."/>
            <person name="Otillar R."/>
            <person name="Martin J."/>
            <person name="Schackwitz W."/>
            <person name="Grimwood J."/>
            <person name="MohdZainudin N."/>
            <person name="Xue C."/>
            <person name="Wang R."/>
            <person name="Dhillon B."/>
            <person name="Tu Z.J."/>
            <person name="Steffenson B.J."/>
            <person name="Salamov A."/>
            <person name="Sun H."/>
            <person name="Lowry S."/>
            <person name="LaButti K."/>
            <person name="Han J."/>
            <person name="Copeland A."/>
            <person name="Lindquist E."/>
            <person name="Lucas S."/>
            <person name="Barry K."/>
            <person name="Schmutz J."/>
            <person name="Baker S."/>
            <person name="Grigoriev I.V."/>
            <person name="Zhong S."/>
            <person name="Turgeon B.G."/>
        </authorList>
    </citation>
    <scope>NUCLEOTIDE SEQUENCE</scope>
    <source>
        <strain evidence="2">ND90Pr</strain>
    </source>
</reference>
<accession>M2SUT3</accession>
<reference evidence="2 3" key="1">
    <citation type="journal article" date="2012" name="PLoS Pathog.">
        <title>Diverse lifestyles and strategies of plant pathogenesis encoded in the genomes of eighteen Dothideomycetes fungi.</title>
        <authorList>
            <person name="Ohm R.A."/>
            <person name="Feau N."/>
            <person name="Henrissat B."/>
            <person name="Schoch C.L."/>
            <person name="Horwitz B.A."/>
            <person name="Barry K.W."/>
            <person name="Condon B.J."/>
            <person name="Copeland A.C."/>
            <person name="Dhillon B."/>
            <person name="Glaser F."/>
            <person name="Hesse C.N."/>
            <person name="Kosti I."/>
            <person name="LaButti K."/>
            <person name="Lindquist E.A."/>
            <person name="Lucas S."/>
            <person name="Salamov A.A."/>
            <person name="Bradshaw R.E."/>
            <person name="Ciuffetti L."/>
            <person name="Hamelin R.C."/>
            <person name="Kema G.H.J."/>
            <person name="Lawrence C."/>
            <person name="Scott J.A."/>
            <person name="Spatafora J.W."/>
            <person name="Turgeon B.G."/>
            <person name="de Wit P.J.G.M."/>
            <person name="Zhong S."/>
            <person name="Goodwin S.B."/>
            <person name="Grigoriev I.V."/>
        </authorList>
    </citation>
    <scope>NUCLEOTIDE SEQUENCE [LARGE SCALE GENOMIC DNA]</scope>
    <source>
        <strain evidence="2">ND90Pr</strain>
        <strain evidence="3">ND90Pr / ATCC 201652</strain>
    </source>
</reference>
<gene>
    <name evidence="2" type="ORF">COCSADRAFT_159610</name>
    <name evidence="1" type="ORF">COCSADRAFT_25598</name>
</gene>
<dbReference type="RefSeq" id="XP_007698279.1">
    <property type="nucleotide sequence ID" value="XM_007700089.1"/>
</dbReference>
<dbReference type="GeneID" id="19131977"/>
<dbReference type="OMA" id="LCWDENQ"/>
<dbReference type="RefSeq" id="XP_007699033.1">
    <property type="nucleotide sequence ID" value="XM_007700843.1"/>
</dbReference>
<evidence type="ECO:0000313" key="1">
    <source>
        <dbReference type="EMBL" id="EMD66039.1"/>
    </source>
</evidence>
<protein>
    <submittedName>
        <fullName evidence="2">Uncharacterized protein</fullName>
    </submittedName>
</protein>
<evidence type="ECO:0000313" key="2">
    <source>
        <dbReference type="EMBL" id="EMD66045.1"/>
    </source>
</evidence>
<dbReference type="HOGENOM" id="CLU_099903_0_0_1"/>